<protein>
    <recommendedName>
        <fullName evidence="1">DUF6916 domain-containing protein</fullName>
    </recommendedName>
</protein>
<accession>Q2RUE3</accession>
<dbReference type="Pfam" id="PF21880">
    <property type="entry name" value="DUF6916"/>
    <property type="match status" value="1"/>
</dbReference>
<dbReference type="Proteomes" id="UP000001929">
    <property type="component" value="Chromosome"/>
</dbReference>
<dbReference type="KEGG" id="rru:Rru_A1451"/>
<dbReference type="InterPro" id="IPR054209">
    <property type="entry name" value="DUF6916"/>
</dbReference>
<dbReference type="EnsemblBacteria" id="ABC22252">
    <property type="protein sequence ID" value="ABC22252"/>
    <property type="gene ID" value="Rru_A1451"/>
</dbReference>
<gene>
    <name evidence="2" type="ordered locus">Rru_A1451</name>
</gene>
<sequence>MTHPPSHALTLADLAAGHFEPLVNQVFRVRWPKTSEDLVLESVKIGPQDGYPGSARQPFSLIFNGTTPGLLLHQHIHPLDHDDLGRQEVFLVPIGQNADGTFRYQASFN</sequence>
<evidence type="ECO:0000259" key="1">
    <source>
        <dbReference type="Pfam" id="PF21880"/>
    </source>
</evidence>
<evidence type="ECO:0000313" key="2">
    <source>
        <dbReference type="EMBL" id="ABC22252.1"/>
    </source>
</evidence>
<dbReference type="EMBL" id="CP000230">
    <property type="protein sequence ID" value="ABC22252.1"/>
    <property type="molecule type" value="Genomic_DNA"/>
</dbReference>
<evidence type="ECO:0000313" key="3">
    <source>
        <dbReference type="Proteomes" id="UP000001929"/>
    </source>
</evidence>
<dbReference type="PATRIC" id="fig|269796.9.peg.1522"/>
<dbReference type="RefSeq" id="WP_011389205.1">
    <property type="nucleotide sequence ID" value="NC_007643.1"/>
</dbReference>
<organism evidence="2 3">
    <name type="scientific">Rhodospirillum rubrum (strain ATCC 11170 / ATH 1.1.1 / DSM 467 / LMG 4362 / NCIMB 8255 / S1)</name>
    <dbReference type="NCBI Taxonomy" id="269796"/>
    <lineage>
        <taxon>Bacteria</taxon>
        <taxon>Pseudomonadati</taxon>
        <taxon>Pseudomonadota</taxon>
        <taxon>Alphaproteobacteria</taxon>
        <taxon>Rhodospirillales</taxon>
        <taxon>Rhodospirillaceae</taxon>
        <taxon>Rhodospirillum</taxon>
    </lineage>
</organism>
<name>Q2RUE3_RHORT</name>
<dbReference type="AlphaFoldDB" id="Q2RUE3"/>
<reference evidence="2 3" key="1">
    <citation type="journal article" date="2011" name="Stand. Genomic Sci.">
        <title>Complete genome sequence of Rhodospirillum rubrum type strain (S1).</title>
        <authorList>
            <person name="Munk A.C."/>
            <person name="Copeland A."/>
            <person name="Lucas S."/>
            <person name="Lapidus A."/>
            <person name="Del Rio T.G."/>
            <person name="Barry K."/>
            <person name="Detter J.C."/>
            <person name="Hammon N."/>
            <person name="Israni S."/>
            <person name="Pitluck S."/>
            <person name="Brettin T."/>
            <person name="Bruce D."/>
            <person name="Han C."/>
            <person name="Tapia R."/>
            <person name="Gilna P."/>
            <person name="Schmutz J."/>
            <person name="Larimer F."/>
            <person name="Land M."/>
            <person name="Kyrpides N.C."/>
            <person name="Mavromatis K."/>
            <person name="Richardson P."/>
            <person name="Rohde M."/>
            <person name="Goker M."/>
            <person name="Klenk H.P."/>
            <person name="Zhang Y."/>
            <person name="Roberts G.P."/>
            <person name="Reslewic S."/>
            <person name="Schwartz D.C."/>
        </authorList>
    </citation>
    <scope>NUCLEOTIDE SEQUENCE [LARGE SCALE GENOMIC DNA]</scope>
    <source>
        <strain evidence="3">ATCC 11170 / ATH 1.1.1 / DSM 467 / LMG 4362 / NCIMB 8255 / S1</strain>
    </source>
</reference>
<dbReference type="HOGENOM" id="CLU_2181925_0_0_5"/>
<proteinExistence type="predicted"/>
<feature type="domain" description="DUF6916" evidence="1">
    <location>
        <begin position="15"/>
        <end position="108"/>
    </location>
</feature>
<keyword evidence="3" id="KW-1185">Reference proteome</keyword>